<proteinExistence type="predicted"/>
<evidence type="ECO:0008006" key="4">
    <source>
        <dbReference type="Google" id="ProtNLM"/>
    </source>
</evidence>
<dbReference type="Proteomes" id="UP001530293">
    <property type="component" value="Unassembled WGS sequence"/>
</dbReference>
<dbReference type="EMBL" id="JALLBG020000087">
    <property type="protein sequence ID" value="KAL3766331.1"/>
    <property type="molecule type" value="Genomic_DNA"/>
</dbReference>
<dbReference type="Pfam" id="PF03842">
    <property type="entry name" value="Silic_transp"/>
    <property type="match status" value="1"/>
</dbReference>
<feature type="transmembrane region" description="Helical" evidence="1">
    <location>
        <begin position="384"/>
        <end position="403"/>
    </location>
</feature>
<sequence>MTETEAVVEKTALKEEHANAHDMKLTPLIIIQQVASLALCAFCVTIVGALIFTGNTRVADETNPWIALIVCALAVTWLSMIEGCQASLVGLPPVDPVLYKDSHPITYKIAGMVFSGDNFDRFLMGRQFMVLLVVFVINQCGAPLDPKVDVLGLPEGVKFVFLDIGLAMLIFTAILGQLHTEINASYCMIAFVNNYFAYFTVFTALCIEKMGILHSAYLIKDFLGAVTGKPIITNEPPKKGAVFLFYWGRVIMSLAILGFCCAIILASLFQGKSMITVKHPNISNGLSVVLLLIFMTIIGILEGTQIAYFSVAKLTKADREKGYLATKTSEILFDGTGVNLPGFMVGRQLTVCGNFFLVGSICSLNIIPGTGNNIFGVSDGAQEFLNFGFQGAVTTTILASLIWRYTASAFPFPFINNPISFGLMLFAIGLNNSGLCHGAWVIARVVKKITGLQYDEVYVGTPEERAANNHPDKDLTPEQDVGHLHGTHFMGHLCGSHDPLDGPTKSKDPIDAAA</sequence>
<feature type="transmembrane region" description="Helical" evidence="1">
    <location>
        <begin position="240"/>
        <end position="269"/>
    </location>
</feature>
<protein>
    <recommendedName>
        <fullName evidence="4">Silicon transporter</fullName>
    </recommendedName>
</protein>
<keyword evidence="1" id="KW-0812">Transmembrane</keyword>
<gene>
    <name evidence="2" type="ORF">ACHAWU_005723</name>
</gene>
<organism evidence="2 3">
    <name type="scientific">Discostella pseudostelligera</name>
    <dbReference type="NCBI Taxonomy" id="259834"/>
    <lineage>
        <taxon>Eukaryota</taxon>
        <taxon>Sar</taxon>
        <taxon>Stramenopiles</taxon>
        <taxon>Ochrophyta</taxon>
        <taxon>Bacillariophyta</taxon>
        <taxon>Coscinodiscophyceae</taxon>
        <taxon>Thalassiosirophycidae</taxon>
        <taxon>Stephanodiscales</taxon>
        <taxon>Stephanodiscaceae</taxon>
        <taxon>Discostella</taxon>
    </lineage>
</organism>
<feature type="transmembrane region" description="Helical" evidence="1">
    <location>
        <begin position="423"/>
        <end position="443"/>
    </location>
</feature>
<keyword evidence="1" id="KW-0472">Membrane</keyword>
<feature type="transmembrane region" description="Helical" evidence="1">
    <location>
        <begin position="289"/>
        <end position="311"/>
    </location>
</feature>
<evidence type="ECO:0000256" key="1">
    <source>
        <dbReference type="SAM" id="Phobius"/>
    </source>
</evidence>
<name>A0ABD3MTZ3_9STRA</name>
<comment type="caution">
    <text evidence="2">The sequence shown here is derived from an EMBL/GenBank/DDBJ whole genome shotgun (WGS) entry which is preliminary data.</text>
</comment>
<feature type="transmembrane region" description="Helical" evidence="1">
    <location>
        <begin position="156"/>
        <end position="175"/>
    </location>
</feature>
<evidence type="ECO:0000313" key="2">
    <source>
        <dbReference type="EMBL" id="KAL3766331.1"/>
    </source>
</evidence>
<accession>A0ABD3MTZ3</accession>
<dbReference type="InterPro" id="IPR004693">
    <property type="entry name" value="Silicon_transpt"/>
</dbReference>
<keyword evidence="1" id="KW-1133">Transmembrane helix</keyword>
<dbReference type="AlphaFoldDB" id="A0ABD3MTZ3"/>
<keyword evidence="3" id="KW-1185">Reference proteome</keyword>
<reference evidence="2 3" key="1">
    <citation type="submission" date="2024-10" db="EMBL/GenBank/DDBJ databases">
        <title>Updated reference genomes for cyclostephanoid diatoms.</title>
        <authorList>
            <person name="Roberts W.R."/>
            <person name="Alverson A.J."/>
        </authorList>
    </citation>
    <scope>NUCLEOTIDE SEQUENCE [LARGE SCALE GENOMIC DNA]</scope>
    <source>
        <strain evidence="2 3">AJA232-27</strain>
    </source>
</reference>
<evidence type="ECO:0000313" key="3">
    <source>
        <dbReference type="Proteomes" id="UP001530293"/>
    </source>
</evidence>
<feature type="transmembrane region" description="Helical" evidence="1">
    <location>
        <begin position="29"/>
        <end position="53"/>
    </location>
</feature>
<feature type="transmembrane region" description="Helical" evidence="1">
    <location>
        <begin position="195"/>
        <end position="219"/>
    </location>
</feature>
<feature type="transmembrane region" description="Helical" evidence="1">
    <location>
        <begin position="65"/>
        <end position="88"/>
    </location>
</feature>